<evidence type="ECO:0000313" key="1">
    <source>
        <dbReference type="EMBL" id="GJJ13375.1"/>
    </source>
</evidence>
<comment type="caution">
    <text evidence="1">The sequence shown here is derived from an EMBL/GenBank/DDBJ whole genome shotgun (WGS) entry which is preliminary data.</text>
</comment>
<evidence type="ECO:0000313" key="2">
    <source>
        <dbReference type="Proteomes" id="UP001050691"/>
    </source>
</evidence>
<keyword evidence="2" id="KW-1185">Reference proteome</keyword>
<accession>A0AAV5AN79</accession>
<protein>
    <submittedName>
        <fullName evidence="1">Uncharacterized protein</fullName>
    </submittedName>
</protein>
<dbReference type="Proteomes" id="UP001050691">
    <property type="component" value="Unassembled WGS sequence"/>
</dbReference>
<name>A0AAV5AN79_9AGAM</name>
<sequence length="144" mass="16694">MFPEHERKKEYEENIASHMPKHKRHSGYQLFGYLINQDWLIWYGKQNGCVPDITNLSAKERNQLPKDWDTTIVCNAVTKILLESGLYANSTVMEALYKGKPEMCITIATNKYGMVAPPPETWQRLKKILGVDLDPSWFPAYEDD</sequence>
<gene>
    <name evidence="1" type="ORF">Clacol_007627</name>
</gene>
<dbReference type="EMBL" id="BPWL01000008">
    <property type="protein sequence ID" value="GJJ13375.1"/>
    <property type="molecule type" value="Genomic_DNA"/>
</dbReference>
<reference evidence="1" key="1">
    <citation type="submission" date="2021-10" db="EMBL/GenBank/DDBJ databases">
        <title>De novo Genome Assembly of Clathrus columnatus (Basidiomycota, Fungi) Using Illumina and Nanopore Sequence Data.</title>
        <authorList>
            <person name="Ogiso-Tanaka E."/>
            <person name="Itagaki H."/>
            <person name="Hosoya T."/>
            <person name="Hosaka K."/>
        </authorList>
    </citation>
    <scope>NUCLEOTIDE SEQUENCE</scope>
    <source>
        <strain evidence="1">MO-923</strain>
    </source>
</reference>
<dbReference type="AlphaFoldDB" id="A0AAV5AN79"/>
<organism evidence="1 2">
    <name type="scientific">Clathrus columnatus</name>
    <dbReference type="NCBI Taxonomy" id="1419009"/>
    <lineage>
        <taxon>Eukaryota</taxon>
        <taxon>Fungi</taxon>
        <taxon>Dikarya</taxon>
        <taxon>Basidiomycota</taxon>
        <taxon>Agaricomycotina</taxon>
        <taxon>Agaricomycetes</taxon>
        <taxon>Phallomycetidae</taxon>
        <taxon>Phallales</taxon>
        <taxon>Clathraceae</taxon>
        <taxon>Clathrus</taxon>
    </lineage>
</organism>
<proteinExistence type="predicted"/>